<dbReference type="GO" id="GO:0016757">
    <property type="term" value="F:glycosyltransferase activity"/>
    <property type="evidence" value="ECO:0007669"/>
    <property type="project" value="InterPro"/>
</dbReference>
<gene>
    <name evidence="3" type="ORF">H9831_02695</name>
</gene>
<proteinExistence type="predicted"/>
<reference evidence="3" key="2">
    <citation type="submission" date="2021-04" db="EMBL/GenBank/DDBJ databases">
        <authorList>
            <person name="Gilroy R."/>
        </authorList>
    </citation>
    <scope>NUCLEOTIDE SEQUENCE</scope>
    <source>
        <strain evidence="3">ChiSxjej3B15-24422</strain>
    </source>
</reference>
<dbReference type="Pfam" id="PF13579">
    <property type="entry name" value="Glyco_trans_4_4"/>
    <property type="match status" value="1"/>
</dbReference>
<dbReference type="PANTHER" id="PTHR12526">
    <property type="entry name" value="GLYCOSYLTRANSFERASE"/>
    <property type="match status" value="1"/>
</dbReference>
<dbReference type="CDD" id="cd03808">
    <property type="entry name" value="GT4_CapM-like"/>
    <property type="match status" value="1"/>
</dbReference>
<feature type="domain" description="Glycosyltransferase subfamily 4-like N-terminal" evidence="2">
    <location>
        <begin position="20"/>
        <end position="169"/>
    </location>
</feature>
<reference evidence="3" key="1">
    <citation type="journal article" date="2021" name="PeerJ">
        <title>Extensive microbial diversity within the chicken gut microbiome revealed by metagenomics and culture.</title>
        <authorList>
            <person name="Gilroy R."/>
            <person name="Ravi A."/>
            <person name="Getino M."/>
            <person name="Pursley I."/>
            <person name="Horton D.L."/>
            <person name="Alikhan N.F."/>
            <person name="Baker D."/>
            <person name="Gharbi K."/>
            <person name="Hall N."/>
            <person name="Watson M."/>
            <person name="Adriaenssens E.M."/>
            <person name="Foster-Nyarko E."/>
            <person name="Jarju S."/>
            <person name="Secka A."/>
            <person name="Antonio M."/>
            <person name="Oren A."/>
            <person name="Chaudhuri R.R."/>
            <person name="La Ragione R."/>
            <person name="Hildebrand F."/>
            <person name="Pallen M.J."/>
        </authorList>
    </citation>
    <scope>NUCLEOTIDE SEQUENCE</scope>
    <source>
        <strain evidence="3">ChiSxjej3B15-24422</strain>
    </source>
</reference>
<dbReference type="InterPro" id="IPR028098">
    <property type="entry name" value="Glyco_trans_4-like_N"/>
</dbReference>
<evidence type="ECO:0000313" key="4">
    <source>
        <dbReference type="Proteomes" id="UP000824007"/>
    </source>
</evidence>
<dbReference type="SUPFAM" id="SSF53756">
    <property type="entry name" value="UDP-Glycosyltransferase/glycogen phosphorylase"/>
    <property type="match status" value="1"/>
</dbReference>
<comment type="caution">
    <text evidence="3">The sequence shown here is derived from an EMBL/GenBank/DDBJ whole genome shotgun (WGS) entry which is preliminary data.</text>
</comment>
<dbReference type="Proteomes" id="UP000824007">
    <property type="component" value="Unassembled WGS sequence"/>
</dbReference>
<accession>A0A9D1YMJ2</accession>
<dbReference type="InterPro" id="IPR001296">
    <property type="entry name" value="Glyco_trans_1"/>
</dbReference>
<evidence type="ECO:0000313" key="3">
    <source>
        <dbReference type="EMBL" id="HIY59580.1"/>
    </source>
</evidence>
<dbReference type="Gene3D" id="3.40.50.2000">
    <property type="entry name" value="Glycogen Phosphorylase B"/>
    <property type="match status" value="2"/>
</dbReference>
<protein>
    <submittedName>
        <fullName evidence="3">Glycosyltransferase family 4 protein</fullName>
    </submittedName>
</protein>
<organism evidence="3 4">
    <name type="scientific">Candidatus Eisenbergiella pullistercoris</name>
    <dbReference type="NCBI Taxonomy" id="2838555"/>
    <lineage>
        <taxon>Bacteria</taxon>
        <taxon>Bacillati</taxon>
        <taxon>Bacillota</taxon>
        <taxon>Clostridia</taxon>
        <taxon>Lachnospirales</taxon>
        <taxon>Lachnospiraceae</taxon>
        <taxon>Eisenbergiella</taxon>
    </lineage>
</organism>
<feature type="domain" description="Glycosyl transferase family 1" evidence="1">
    <location>
        <begin position="193"/>
        <end position="350"/>
    </location>
</feature>
<name>A0A9D1YMJ2_9FIRM</name>
<dbReference type="AlphaFoldDB" id="A0A9D1YMJ2"/>
<dbReference type="Pfam" id="PF00534">
    <property type="entry name" value="Glycos_transf_1"/>
    <property type="match status" value="1"/>
</dbReference>
<evidence type="ECO:0000259" key="1">
    <source>
        <dbReference type="Pfam" id="PF00534"/>
    </source>
</evidence>
<dbReference type="EMBL" id="DXDD01000036">
    <property type="protein sequence ID" value="HIY59580.1"/>
    <property type="molecule type" value="Genomic_DNA"/>
</dbReference>
<sequence>MKPCVLILSNSDSGLYDFRREVLQALLDEGKRVLVSVPDTGYVQRIRQLGCEYLPTSFERRGMNPAKDLKLLLFYRGLMKRYRPEAVFTYTIKPNVYGGLAASWTKTPYLANVTGLGTTLEHEGLLQKLIVLLYRLGLKKASCVFFQNRGNRDFMQKKGCLSGKSRIIPGSGVNLSAHLPQEYPPETAPDGRKRTVFLSILRLMEDKGIGELLEAAQRIHARHPETVFRLLGAYEEETRARYEPLVEKLQKEGVLEYYGYRDDVPAFLAQCHALIHPSYHEGMSNVLLEAAATARPVLASAVEGCLDTFEDGVSGISFAPKDAESLEKAAEAFLALPYEKKREMGQKGREYVEKRFDRNLVVNAYLEELKAAETPGKHG</sequence>
<evidence type="ECO:0000259" key="2">
    <source>
        <dbReference type="Pfam" id="PF13579"/>
    </source>
</evidence>